<keyword evidence="2" id="KW-1185">Reference proteome</keyword>
<evidence type="ECO:0000313" key="1">
    <source>
        <dbReference type="EMBL" id="KAL3401447.1"/>
    </source>
</evidence>
<dbReference type="Proteomes" id="UP001627154">
    <property type="component" value="Unassembled WGS sequence"/>
</dbReference>
<reference evidence="1 2" key="1">
    <citation type="journal article" date="2024" name="bioRxiv">
        <title>A reference genome for Trichogramma kaykai: A tiny desert-dwelling parasitoid wasp with competing sex-ratio distorters.</title>
        <authorList>
            <person name="Culotta J."/>
            <person name="Lindsey A.R."/>
        </authorList>
    </citation>
    <scope>NUCLEOTIDE SEQUENCE [LARGE SCALE GENOMIC DNA]</scope>
    <source>
        <strain evidence="1 2">KSX58</strain>
    </source>
</reference>
<comment type="caution">
    <text evidence="1">The sequence shown here is derived from an EMBL/GenBank/DDBJ whole genome shotgun (WGS) entry which is preliminary data.</text>
</comment>
<sequence length="137" mass="16190">MARSDIKYCCSYKCSLTHFLIVFILITNHINGGRIPVNMKSRRVPSDMSVYASEESSEMTRKDIVEMIHKSQYFQDIFSEQPDPMIIQFGHVCENPTEWEQRFEQRDFNSNHYQGKMRWGNRNGDYGEHYWDLGHAG</sequence>
<dbReference type="AlphaFoldDB" id="A0ABD2X7R8"/>
<protein>
    <submittedName>
        <fullName evidence="1">Uncharacterized protein</fullName>
    </submittedName>
</protein>
<accession>A0ABD2X7R8</accession>
<proteinExistence type="predicted"/>
<evidence type="ECO:0000313" key="2">
    <source>
        <dbReference type="Proteomes" id="UP001627154"/>
    </source>
</evidence>
<gene>
    <name evidence="1" type="ORF">TKK_005290</name>
</gene>
<organism evidence="1 2">
    <name type="scientific">Trichogramma kaykai</name>
    <dbReference type="NCBI Taxonomy" id="54128"/>
    <lineage>
        <taxon>Eukaryota</taxon>
        <taxon>Metazoa</taxon>
        <taxon>Ecdysozoa</taxon>
        <taxon>Arthropoda</taxon>
        <taxon>Hexapoda</taxon>
        <taxon>Insecta</taxon>
        <taxon>Pterygota</taxon>
        <taxon>Neoptera</taxon>
        <taxon>Endopterygota</taxon>
        <taxon>Hymenoptera</taxon>
        <taxon>Apocrita</taxon>
        <taxon>Proctotrupomorpha</taxon>
        <taxon>Chalcidoidea</taxon>
        <taxon>Trichogrammatidae</taxon>
        <taxon>Trichogramma</taxon>
    </lineage>
</organism>
<dbReference type="EMBL" id="JBJJXI010000045">
    <property type="protein sequence ID" value="KAL3401447.1"/>
    <property type="molecule type" value="Genomic_DNA"/>
</dbReference>
<name>A0ABD2X7R8_9HYME</name>